<dbReference type="GO" id="GO:0046872">
    <property type="term" value="F:metal ion binding"/>
    <property type="evidence" value="ECO:0007669"/>
    <property type="project" value="UniProtKB-KW"/>
</dbReference>
<evidence type="ECO:0000256" key="2">
    <source>
        <dbReference type="ARBA" id="ARBA00022723"/>
    </source>
</evidence>
<dbReference type="PANTHER" id="PTHR30502:SF0">
    <property type="entry name" value="PHOSPHOENOLPYRUVATE CARBOXYLASE FAMILY PROTEIN"/>
    <property type="match status" value="1"/>
</dbReference>
<evidence type="ECO:0000313" key="5">
    <source>
        <dbReference type="EMBL" id="KRP74819.1"/>
    </source>
</evidence>
<protein>
    <submittedName>
        <fullName evidence="6">2-keto-3-deoxy-L-rhamnonate aldolase</fullName>
    </submittedName>
    <submittedName>
        <fullName evidence="5">4-hydroxy-2-oxo-heptane-1,7-dioate aldolase</fullName>
    </submittedName>
</protein>
<sequence>MQIPVNHFKYAIAQRRKQIGLWCSLPGSYAAEIVAATGFDWLLLDTEHSPSDVLSVLPQLQTLAPYQVNPIVRPASNDPVLIKRFLDIGAQTLLIPYVQNEVEAERAVAAMHYPPAGIRGVSGLTRATRFGRIDNYAKRAHEELCLLVQVETAESLERLEKIALIEGVDGVFIGPADLAASLGFPGEPNCAVVVNAIEDAIKRLERVGKPSGILTLDVNFARRCLMLGATFVAVGVDVGILARNAETLAREFSPVSEGSGERKLS</sequence>
<comment type="similarity">
    <text evidence="1">Belongs to the HpcH/HpaI aldolase family.</text>
</comment>
<gene>
    <name evidence="5" type="ORF">TX23_01100</name>
    <name evidence="6" type="ORF">YA0871_12120</name>
</gene>
<dbReference type="PANTHER" id="PTHR30502">
    <property type="entry name" value="2-KETO-3-DEOXY-L-RHAMNONATE ALDOLASE"/>
    <property type="match status" value="1"/>
</dbReference>
<comment type="caution">
    <text evidence="5">The sequence shown here is derived from an EMBL/GenBank/DDBJ whole genome shotgun (WGS) entry which is preliminary data.</text>
</comment>
<keyword evidence="2" id="KW-0479">Metal-binding</keyword>
<dbReference type="Proteomes" id="UP000607562">
    <property type="component" value="Unassembled WGS sequence"/>
</dbReference>
<dbReference type="InterPro" id="IPR005000">
    <property type="entry name" value="Aldolase/citrate-lyase_domain"/>
</dbReference>
<evidence type="ECO:0000313" key="8">
    <source>
        <dbReference type="Proteomes" id="UP000607562"/>
    </source>
</evidence>
<dbReference type="Proteomes" id="UP000050852">
    <property type="component" value="Unassembled WGS sequence"/>
</dbReference>
<feature type="domain" description="HpcH/HpaI aldolase/citrate lyase" evidence="4">
    <location>
        <begin position="18"/>
        <end position="241"/>
    </location>
</feature>
<dbReference type="Pfam" id="PF03328">
    <property type="entry name" value="HpcH_HpaI"/>
    <property type="match status" value="1"/>
</dbReference>
<keyword evidence="3" id="KW-0456">Lyase</keyword>
<evidence type="ECO:0000256" key="3">
    <source>
        <dbReference type="ARBA" id="ARBA00023239"/>
    </source>
</evidence>
<name>A0A0R3AWL4_9PSED</name>
<reference evidence="6 8" key="2">
    <citation type="submission" date="2020-12" db="EMBL/GenBank/DDBJ databases">
        <title>Comparative genomic insights into the epidemiology and virulence of plant pathogenic Pseudomonads from Turkey.</title>
        <authorList>
            <person name="Dillon M."/>
            <person name="Ruiz-Bedoya T."/>
            <person name="Bendalovic-Torma C."/>
            <person name="Guttman K.M."/>
            <person name="Kwak H."/>
            <person name="Middleton M.A."/>
            <person name="Wang P.W."/>
            <person name="Horuz S."/>
            <person name="Aysan Y."/>
            <person name="Guttman D.S."/>
        </authorList>
    </citation>
    <scope>NUCLEOTIDE SEQUENCE [LARGE SCALE GENOMIC DNA]</scope>
    <source>
        <strain evidence="6 8">Marul_2_1</strain>
    </source>
</reference>
<dbReference type="AlphaFoldDB" id="A0A0R3AWL4"/>
<evidence type="ECO:0000259" key="4">
    <source>
        <dbReference type="Pfam" id="PF03328"/>
    </source>
</evidence>
<dbReference type="InterPro" id="IPR040442">
    <property type="entry name" value="Pyrv_kinase-like_dom_sf"/>
</dbReference>
<evidence type="ECO:0000313" key="6">
    <source>
        <dbReference type="EMBL" id="MBI6633414.1"/>
    </source>
</evidence>
<dbReference type="EMBL" id="JAEILM010000036">
    <property type="protein sequence ID" value="MBI6633414.1"/>
    <property type="molecule type" value="Genomic_DNA"/>
</dbReference>
<dbReference type="InterPro" id="IPR015813">
    <property type="entry name" value="Pyrv/PenolPyrv_kinase-like_dom"/>
</dbReference>
<dbReference type="InterPro" id="IPR050251">
    <property type="entry name" value="HpcH-HpaI_aldolase"/>
</dbReference>
<organism evidence="5 7">
    <name type="scientific">Pseudomonas paralactis</name>
    <dbReference type="NCBI Taxonomy" id="1615673"/>
    <lineage>
        <taxon>Bacteria</taxon>
        <taxon>Pseudomonadati</taxon>
        <taxon>Pseudomonadota</taxon>
        <taxon>Gammaproteobacteria</taxon>
        <taxon>Pseudomonadales</taxon>
        <taxon>Pseudomonadaceae</taxon>
        <taxon>Pseudomonas</taxon>
    </lineage>
</organism>
<dbReference type="SUPFAM" id="SSF51621">
    <property type="entry name" value="Phosphoenolpyruvate/pyruvate domain"/>
    <property type="match status" value="1"/>
</dbReference>
<dbReference type="EMBL" id="JYLN01000001">
    <property type="protein sequence ID" value="KRP74819.1"/>
    <property type="molecule type" value="Genomic_DNA"/>
</dbReference>
<keyword evidence="8" id="KW-1185">Reference proteome</keyword>
<dbReference type="Gene3D" id="3.20.20.60">
    <property type="entry name" value="Phosphoenolpyruvate-binding domains"/>
    <property type="match status" value="1"/>
</dbReference>
<reference evidence="5 7" key="1">
    <citation type="submission" date="2015-02" db="EMBL/GenBank/DDBJ databases">
        <title>Two Pseudomonas sp. nov., isolated from raw milk.</title>
        <authorList>
            <person name="Wenning M."/>
            <person name="von Neubeck M."/>
            <person name="Huptas C."/>
            <person name="Scherer S."/>
        </authorList>
    </citation>
    <scope>NUCLEOTIDE SEQUENCE [LARGE SCALE GENOMIC DNA]</scope>
    <source>
        <strain evidence="5 7">DSM 29164</strain>
    </source>
</reference>
<dbReference type="GO" id="GO:0005737">
    <property type="term" value="C:cytoplasm"/>
    <property type="evidence" value="ECO:0007669"/>
    <property type="project" value="UniProtKB-ARBA"/>
</dbReference>
<evidence type="ECO:0000256" key="1">
    <source>
        <dbReference type="ARBA" id="ARBA00005568"/>
    </source>
</evidence>
<accession>A0A0R3AWL4</accession>
<dbReference type="OrthoDB" id="86160at2"/>
<dbReference type="PATRIC" id="fig|1615673.3.peg.1142"/>
<dbReference type="FunFam" id="3.20.20.60:FF:000004">
    <property type="entry name" value="5-keto-4-deoxy-D-glucarate aldolase"/>
    <property type="match status" value="1"/>
</dbReference>
<dbReference type="GO" id="GO:0016832">
    <property type="term" value="F:aldehyde-lyase activity"/>
    <property type="evidence" value="ECO:0007669"/>
    <property type="project" value="UniProtKB-ARBA"/>
</dbReference>
<proteinExistence type="inferred from homology"/>
<dbReference type="RefSeq" id="WP_057700660.1">
    <property type="nucleotide sequence ID" value="NZ_JAEILM010000036.1"/>
</dbReference>
<evidence type="ECO:0000313" key="7">
    <source>
        <dbReference type="Proteomes" id="UP000050852"/>
    </source>
</evidence>